<evidence type="ECO:0000256" key="1">
    <source>
        <dbReference type="ARBA" id="ARBA00023277"/>
    </source>
</evidence>
<gene>
    <name evidence="3" type="ORF">ACFSBI_03405</name>
</gene>
<keyword evidence="4" id="KW-1185">Reference proteome</keyword>
<reference evidence="4" key="1">
    <citation type="journal article" date="2019" name="Int. J. Syst. Evol. Microbiol.">
        <title>The Global Catalogue of Microorganisms (GCM) 10K type strain sequencing project: providing services to taxonomists for standard genome sequencing and annotation.</title>
        <authorList>
            <consortium name="The Broad Institute Genomics Platform"/>
            <consortium name="The Broad Institute Genome Sequencing Center for Infectious Disease"/>
            <person name="Wu L."/>
            <person name="Ma J."/>
        </authorList>
    </citation>
    <scope>NUCLEOTIDE SEQUENCE [LARGE SCALE GENOMIC DNA]</scope>
    <source>
        <strain evidence="4">CGMCC 1.12471</strain>
    </source>
</reference>
<feature type="domain" description="Xylose isomerase-like TIM barrel" evidence="2">
    <location>
        <begin position="30"/>
        <end position="253"/>
    </location>
</feature>
<dbReference type="GO" id="GO:0016853">
    <property type="term" value="F:isomerase activity"/>
    <property type="evidence" value="ECO:0007669"/>
    <property type="project" value="UniProtKB-KW"/>
</dbReference>
<dbReference type="PANTHER" id="PTHR12110:SF41">
    <property type="entry name" value="INOSOSE DEHYDRATASE"/>
    <property type="match status" value="1"/>
</dbReference>
<evidence type="ECO:0000313" key="4">
    <source>
        <dbReference type="Proteomes" id="UP001597347"/>
    </source>
</evidence>
<evidence type="ECO:0000313" key="3">
    <source>
        <dbReference type="EMBL" id="MFD1720584.1"/>
    </source>
</evidence>
<keyword evidence="1" id="KW-0119">Carbohydrate metabolism</keyword>
<dbReference type="RefSeq" id="WP_377932042.1">
    <property type="nucleotide sequence ID" value="NZ_JBHUEA010000003.1"/>
</dbReference>
<dbReference type="Pfam" id="PF01261">
    <property type="entry name" value="AP_endonuc_2"/>
    <property type="match status" value="1"/>
</dbReference>
<name>A0ABW4LF08_9MICO</name>
<dbReference type="InterPro" id="IPR013022">
    <property type="entry name" value="Xyl_isomerase-like_TIM-brl"/>
</dbReference>
<dbReference type="InterPro" id="IPR036237">
    <property type="entry name" value="Xyl_isomerase-like_sf"/>
</dbReference>
<proteinExistence type="predicted"/>
<organism evidence="3 4">
    <name type="scientific">Amnibacterium endophyticum</name>
    <dbReference type="NCBI Taxonomy" id="2109337"/>
    <lineage>
        <taxon>Bacteria</taxon>
        <taxon>Bacillati</taxon>
        <taxon>Actinomycetota</taxon>
        <taxon>Actinomycetes</taxon>
        <taxon>Micrococcales</taxon>
        <taxon>Microbacteriaceae</taxon>
        <taxon>Amnibacterium</taxon>
    </lineage>
</organism>
<comment type="caution">
    <text evidence="3">The sequence shown here is derived from an EMBL/GenBank/DDBJ whole genome shotgun (WGS) entry which is preliminary data.</text>
</comment>
<sequence length="299" mass="32022">MSATTNPLGVHARTLSRDWTREGAELAVRRTLNAGFDFLEIPAPVVGELDAVATRRLLEFNDLDATVSLALTPEQDINSTDEASSRRGEEALISAVRFAAAIGATYVGGVTFSQLGRYRSLPTAPARRNALAVLGRVARLAAEDGVTVGVEYVNRYESNLLNTAEQTVAFLDELDEPNAVLHLDTFHANSEDPSVAAAVETAGHRLAYIHASESHRGALGSGSLDWNGFFEALQRIGYRGPITFESFSPTVVSPEMTVEVGLWRAPWTSADAVATDARTFLSLHLAALRGLATTSIGTP</sequence>
<dbReference type="Gene3D" id="3.20.20.150">
    <property type="entry name" value="Divalent-metal-dependent TIM barrel enzymes"/>
    <property type="match status" value="1"/>
</dbReference>
<keyword evidence="3" id="KW-0413">Isomerase</keyword>
<accession>A0ABW4LF08</accession>
<dbReference type="EMBL" id="JBHUEA010000003">
    <property type="protein sequence ID" value="MFD1720584.1"/>
    <property type="molecule type" value="Genomic_DNA"/>
</dbReference>
<dbReference type="SUPFAM" id="SSF51658">
    <property type="entry name" value="Xylose isomerase-like"/>
    <property type="match status" value="1"/>
</dbReference>
<dbReference type="InterPro" id="IPR050312">
    <property type="entry name" value="IolE/XylAMocC-like"/>
</dbReference>
<dbReference type="PANTHER" id="PTHR12110">
    <property type="entry name" value="HYDROXYPYRUVATE ISOMERASE"/>
    <property type="match status" value="1"/>
</dbReference>
<protein>
    <submittedName>
        <fullName evidence="3">Sugar phosphate isomerase/epimerase family protein</fullName>
    </submittedName>
</protein>
<dbReference type="Proteomes" id="UP001597347">
    <property type="component" value="Unassembled WGS sequence"/>
</dbReference>
<evidence type="ECO:0000259" key="2">
    <source>
        <dbReference type="Pfam" id="PF01261"/>
    </source>
</evidence>